<dbReference type="AlphaFoldDB" id="A0A931MLY8"/>
<protein>
    <submittedName>
        <fullName evidence="2">Cupin domain-containing protein</fullName>
    </submittedName>
</protein>
<evidence type="ECO:0000313" key="2">
    <source>
        <dbReference type="EMBL" id="MBH0114577.1"/>
    </source>
</evidence>
<dbReference type="SUPFAM" id="SSF51182">
    <property type="entry name" value="RmlC-like cupins"/>
    <property type="match status" value="1"/>
</dbReference>
<dbReference type="PANTHER" id="PTHR43698:SF1">
    <property type="entry name" value="BLL4564 PROTEIN"/>
    <property type="match status" value="1"/>
</dbReference>
<dbReference type="PANTHER" id="PTHR43698">
    <property type="entry name" value="RIBD C-TERMINAL DOMAIN CONTAINING PROTEIN"/>
    <property type="match status" value="1"/>
</dbReference>
<sequence>MSDSNDLTKQDAVILRNGSAEAIKGPAETFTGDVRIDRIFNPPAPARGGYAIVNFAPNARTNWHTHPAGQTLIVTQGVGWHQCEGGAKTEIRAGDTVWCNCGKRHWHGATDKTAMQHIAITEAIDGSPVNWMEAVSDEDYLAGPVVKD</sequence>
<proteinExistence type="predicted"/>
<keyword evidence="3" id="KW-1185">Reference proteome</keyword>
<dbReference type="InterPro" id="IPR011051">
    <property type="entry name" value="RmlC_Cupin_sf"/>
</dbReference>
<dbReference type="InterPro" id="IPR013096">
    <property type="entry name" value="Cupin_2"/>
</dbReference>
<feature type="domain" description="Cupin type-2" evidence="1">
    <location>
        <begin position="52"/>
        <end position="118"/>
    </location>
</feature>
<dbReference type="Gene3D" id="2.60.120.10">
    <property type="entry name" value="Jelly Rolls"/>
    <property type="match status" value="1"/>
</dbReference>
<dbReference type="InterPro" id="IPR047263">
    <property type="entry name" value="HNL-like_cupin"/>
</dbReference>
<dbReference type="Proteomes" id="UP000617634">
    <property type="component" value="Unassembled WGS sequence"/>
</dbReference>
<dbReference type="RefSeq" id="WP_197166076.1">
    <property type="nucleotide sequence ID" value="NZ_JADZGI010000003.1"/>
</dbReference>
<dbReference type="CDD" id="cd02233">
    <property type="entry name" value="cupin_HNL-like"/>
    <property type="match status" value="1"/>
</dbReference>
<gene>
    <name evidence="2" type="ORF">I5E68_16640</name>
</gene>
<dbReference type="EMBL" id="JADZGI010000003">
    <property type="protein sequence ID" value="MBH0114577.1"/>
    <property type="molecule type" value="Genomic_DNA"/>
</dbReference>
<organism evidence="2 3">
    <name type="scientific">Novosphingobium aureum</name>
    <dbReference type="NCBI Taxonomy" id="2792964"/>
    <lineage>
        <taxon>Bacteria</taxon>
        <taxon>Pseudomonadati</taxon>
        <taxon>Pseudomonadota</taxon>
        <taxon>Alphaproteobacteria</taxon>
        <taxon>Sphingomonadales</taxon>
        <taxon>Sphingomonadaceae</taxon>
        <taxon>Novosphingobium</taxon>
    </lineage>
</organism>
<dbReference type="InterPro" id="IPR014710">
    <property type="entry name" value="RmlC-like_jellyroll"/>
</dbReference>
<reference evidence="2" key="1">
    <citation type="submission" date="2020-11" db="EMBL/GenBank/DDBJ databases">
        <title>Novosphingobium aureum sp. nov., a marine bacterium isolated from sediment of a salt flat.</title>
        <authorList>
            <person name="Yoo Y."/>
            <person name="Kim J.-J."/>
        </authorList>
    </citation>
    <scope>NUCLEOTIDE SEQUENCE</scope>
    <source>
        <strain evidence="2">YJ-S2-02</strain>
    </source>
</reference>
<evidence type="ECO:0000313" key="3">
    <source>
        <dbReference type="Proteomes" id="UP000617634"/>
    </source>
</evidence>
<dbReference type="Pfam" id="PF07883">
    <property type="entry name" value="Cupin_2"/>
    <property type="match status" value="1"/>
</dbReference>
<evidence type="ECO:0000259" key="1">
    <source>
        <dbReference type="Pfam" id="PF07883"/>
    </source>
</evidence>
<name>A0A931MLY8_9SPHN</name>
<comment type="caution">
    <text evidence="2">The sequence shown here is derived from an EMBL/GenBank/DDBJ whole genome shotgun (WGS) entry which is preliminary data.</text>
</comment>
<accession>A0A931MLY8</accession>